<keyword evidence="2" id="KW-1185">Reference proteome</keyword>
<gene>
    <name evidence="1" type="ORF">RJT34_21605</name>
</gene>
<dbReference type="Proteomes" id="UP001359559">
    <property type="component" value="Unassembled WGS sequence"/>
</dbReference>
<evidence type="ECO:0000313" key="2">
    <source>
        <dbReference type="Proteomes" id="UP001359559"/>
    </source>
</evidence>
<proteinExistence type="predicted"/>
<reference evidence="1 2" key="1">
    <citation type="submission" date="2024-01" db="EMBL/GenBank/DDBJ databases">
        <title>The genomes of 5 underutilized Papilionoideae crops provide insights into root nodulation and disease resistance.</title>
        <authorList>
            <person name="Yuan L."/>
        </authorList>
    </citation>
    <scope>NUCLEOTIDE SEQUENCE [LARGE SCALE GENOMIC DNA]</scope>
    <source>
        <strain evidence="1">LY-2023</strain>
        <tissue evidence="1">Leaf</tissue>
    </source>
</reference>
<comment type="caution">
    <text evidence="1">The sequence shown here is derived from an EMBL/GenBank/DDBJ whole genome shotgun (WGS) entry which is preliminary data.</text>
</comment>
<organism evidence="1 2">
    <name type="scientific">Clitoria ternatea</name>
    <name type="common">Butterfly pea</name>
    <dbReference type="NCBI Taxonomy" id="43366"/>
    <lineage>
        <taxon>Eukaryota</taxon>
        <taxon>Viridiplantae</taxon>
        <taxon>Streptophyta</taxon>
        <taxon>Embryophyta</taxon>
        <taxon>Tracheophyta</taxon>
        <taxon>Spermatophyta</taxon>
        <taxon>Magnoliopsida</taxon>
        <taxon>eudicotyledons</taxon>
        <taxon>Gunneridae</taxon>
        <taxon>Pentapetalae</taxon>
        <taxon>rosids</taxon>
        <taxon>fabids</taxon>
        <taxon>Fabales</taxon>
        <taxon>Fabaceae</taxon>
        <taxon>Papilionoideae</taxon>
        <taxon>50 kb inversion clade</taxon>
        <taxon>NPAAA clade</taxon>
        <taxon>indigoferoid/millettioid clade</taxon>
        <taxon>Phaseoleae</taxon>
        <taxon>Clitoria</taxon>
    </lineage>
</organism>
<dbReference type="EMBL" id="JAYKXN010000005">
    <property type="protein sequence ID" value="KAK7286540.1"/>
    <property type="molecule type" value="Genomic_DNA"/>
</dbReference>
<sequence length="77" mass="8934">MAAARDIEALQLYDILVRESFSAAIRQIQYWNPGVNLNLNEIHPYYEFHGGKLFSVVERDPKELEDMPYELVALPKP</sequence>
<evidence type="ECO:0000313" key="1">
    <source>
        <dbReference type="EMBL" id="KAK7286540.1"/>
    </source>
</evidence>
<protein>
    <submittedName>
        <fullName evidence="1">Uncharacterized protein</fullName>
    </submittedName>
</protein>
<dbReference type="AlphaFoldDB" id="A0AAN9IUD9"/>
<name>A0AAN9IUD9_CLITE</name>
<accession>A0AAN9IUD9</accession>